<organism evidence="2 3">
    <name type="scientific">Fimbriiglobus ruber</name>
    <dbReference type="NCBI Taxonomy" id="1908690"/>
    <lineage>
        <taxon>Bacteria</taxon>
        <taxon>Pseudomonadati</taxon>
        <taxon>Planctomycetota</taxon>
        <taxon>Planctomycetia</taxon>
        <taxon>Gemmatales</taxon>
        <taxon>Gemmataceae</taxon>
        <taxon>Fimbriiglobus</taxon>
    </lineage>
</organism>
<keyword evidence="1" id="KW-1133">Transmembrane helix</keyword>
<gene>
    <name evidence="2" type="ORF">FRUB_10241</name>
</gene>
<name>A0A225CY22_9BACT</name>
<evidence type="ECO:0000313" key="2">
    <source>
        <dbReference type="EMBL" id="OWK34270.1"/>
    </source>
</evidence>
<dbReference type="AlphaFoldDB" id="A0A225CY22"/>
<accession>A0A225CY22</accession>
<feature type="transmembrane region" description="Helical" evidence="1">
    <location>
        <begin position="6"/>
        <end position="27"/>
    </location>
</feature>
<protein>
    <submittedName>
        <fullName evidence="2">Uncharacterized protein</fullName>
    </submittedName>
</protein>
<feature type="transmembrane region" description="Helical" evidence="1">
    <location>
        <begin position="48"/>
        <end position="67"/>
    </location>
</feature>
<proteinExistence type="predicted"/>
<dbReference type="EMBL" id="NIDE01000020">
    <property type="protein sequence ID" value="OWK34270.1"/>
    <property type="molecule type" value="Genomic_DNA"/>
</dbReference>
<keyword evidence="3" id="KW-1185">Reference proteome</keyword>
<dbReference type="Proteomes" id="UP000214646">
    <property type="component" value="Unassembled WGS sequence"/>
</dbReference>
<keyword evidence="1" id="KW-0472">Membrane</keyword>
<reference evidence="3" key="1">
    <citation type="submission" date="2017-06" db="EMBL/GenBank/DDBJ databases">
        <title>Genome analysis of Fimbriiglobus ruber SP5, the first member of the order Planctomycetales with confirmed chitinolytic capability.</title>
        <authorList>
            <person name="Ravin N.V."/>
            <person name="Rakitin A.L."/>
            <person name="Ivanova A.A."/>
            <person name="Beletsky A.V."/>
            <person name="Kulichevskaya I.S."/>
            <person name="Mardanov A.V."/>
            <person name="Dedysh S.N."/>
        </authorList>
    </citation>
    <scope>NUCLEOTIDE SEQUENCE [LARGE SCALE GENOMIC DNA]</scope>
    <source>
        <strain evidence="3">SP5</strain>
    </source>
</reference>
<dbReference type="RefSeq" id="WP_088260571.1">
    <property type="nucleotide sequence ID" value="NZ_NIDE01000020.1"/>
</dbReference>
<keyword evidence="1" id="KW-0812">Transmembrane</keyword>
<sequence>MNTGETLTLILIVLAAPAILLYDYLAYRIWGNNATISYQIMAWSSRKLWLLITFVFAMGALAGHFFIPQHVCP</sequence>
<evidence type="ECO:0000313" key="3">
    <source>
        <dbReference type="Proteomes" id="UP000214646"/>
    </source>
</evidence>
<evidence type="ECO:0000256" key="1">
    <source>
        <dbReference type="SAM" id="Phobius"/>
    </source>
</evidence>
<comment type="caution">
    <text evidence="2">The sequence shown here is derived from an EMBL/GenBank/DDBJ whole genome shotgun (WGS) entry which is preliminary data.</text>
</comment>